<reference evidence="2 3" key="1">
    <citation type="submission" date="2024-01" db="EMBL/GenBank/DDBJ databases">
        <authorList>
            <person name="Waweru B."/>
        </authorList>
    </citation>
    <scope>NUCLEOTIDE SEQUENCE [LARGE SCALE GENOMIC DNA]</scope>
</reference>
<gene>
    <name evidence="2" type="ORF">DCAF_LOCUS536</name>
</gene>
<evidence type="ECO:0000313" key="3">
    <source>
        <dbReference type="Proteomes" id="UP001314170"/>
    </source>
</evidence>
<comment type="caution">
    <text evidence="2">The sequence shown here is derived from an EMBL/GenBank/DDBJ whole genome shotgun (WGS) entry which is preliminary data.</text>
</comment>
<evidence type="ECO:0000256" key="1">
    <source>
        <dbReference type="ARBA" id="ARBA00005437"/>
    </source>
</evidence>
<dbReference type="AlphaFoldDB" id="A0AAV1QMN6"/>
<name>A0AAV1QMN6_9ROSI</name>
<keyword evidence="3" id="KW-1185">Reference proteome</keyword>
<organism evidence="2 3">
    <name type="scientific">Dovyalis caffra</name>
    <dbReference type="NCBI Taxonomy" id="77055"/>
    <lineage>
        <taxon>Eukaryota</taxon>
        <taxon>Viridiplantae</taxon>
        <taxon>Streptophyta</taxon>
        <taxon>Embryophyta</taxon>
        <taxon>Tracheophyta</taxon>
        <taxon>Spermatophyta</taxon>
        <taxon>Magnoliopsida</taxon>
        <taxon>eudicotyledons</taxon>
        <taxon>Gunneridae</taxon>
        <taxon>Pentapetalae</taxon>
        <taxon>rosids</taxon>
        <taxon>fabids</taxon>
        <taxon>Malpighiales</taxon>
        <taxon>Salicaceae</taxon>
        <taxon>Flacourtieae</taxon>
        <taxon>Dovyalis</taxon>
    </lineage>
</organism>
<proteinExistence type="inferred from homology"/>
<dbReference type="InterPro" id="IPR007612">
    <property type="entry name" value="LOR"/>
</dbReference>
<evidence type="ECO:0000313" key="2">
    <source>
        <dbReference type="EMBL" id="CAK7322922.1"/>
    </source>
</evidence>
<dbReference type="InterPro" id="IPR025659">
    <property type="entry name" value="Tubby-like_C"/>
</dbReference>
<protein>
    <submittedName>
        <fullName evidence="2">Uncharacterized protein</fullName>
    </submittedName>
</protein>
<comment type="similarity">
    <text evidence="1">Belongs to the LOR family.</text>
</comment>
<dbReference type="Pfam" id="PF04525">
    <property type="entry name" value="LOR"/>
    <property type="match status" value="1"/>
</dbReference>
<dbReference type="InterPro" id="IPR038595">
    <property type="entry name" value="LOR_sf"/>
</dbReference>
<sequence length="106" mass="11949">MAYVVSIISVVGDAFCVPYPVELIIKKKCRGLFEEHFEVLDVNGNLFLRVGGSCKNFQKKRTMRDPAGFPIITIPKKTVIAGQFIEEKVQTGLLPSSVYNDLMHFR</sequence>
<dbReference type="Proteomes" id="UP001314170">
    <property type="component" value="Unassembled WGS sequence"/>
</dbReference>
<dbReference type="EMBL" id="CAWUPB010000030">
    <property type="protein sequence ID" value="CAK7322922.1"/>
    <property type="molecule type" value="Genomic_DNA"/>
</dbReference>
<dbReference type="Gene3D" id="2.40.160.200">
    <property type="entry name" value="LURP1-related"/>
    <property type="match status" value="1"/>
</dbReference>
<dbReference type="SUPFAM" id="SSF54518">
    <property type="entry name" value="Tubby C-terminal domain-like"/>
    <property type="match status" value="1"/>
</dbReference>
<accession>A0AAV1QMN6</accession>